<dbReference type="PROSITE" id="PS01278">
    <property type="entry name" value="MTTASE_RADICAL"/>
    <property type="match status" value="1"/>
</dbReference>
<dbReference type="PANTHER" id="PTHR43837">
    <property type="entry name" value="RIBOSOMAL PROTEIN S12 METHYLTHIOTRANSFERASE RIMO"/>
    <property type="match status" value="1"/>
</dbReference>
<dbReference type="Pfam" id="PF00919">
    <property type="entry name" value="UPF0004"/>
    <property type="match status" value="1"/>
</dbReference>
<keyword evidence="2" id="KW-0004">4Fe-4S</keyword>
<dbReference type="Gene3D" id="3.80.30.20">
    <property type="entry name" value="tm_1862 like domain"/>
    <property type="match status" value="1"/>
</dbReference>
<keyword evidence="8" id="KW-0408">Iron</keyword>
<evidence type="ECO:0000256" key="9">
    <source>
        <dbReference type="ARBA" id="ARBA00023014"/>
    </source>
</evidence>
<dbReference type="Proteomes" id="UP000673975">
    <property type="component" value="Unassembled WGS sequence"/>
</dbReference>
<evidence type="ECO:0000256" key="8">
    <source>
        <dbReference type="ARBA" id="ARBA00023004"/>
    </source>
</evidence>
<feature type="domain" description="Radical SAM core" evidence="11">
    <location>
        <begin position="148"/>
        <end position="376"/>
    </location>
</feature>
<dbReference type="InterPro" id="IPR005839">
    <property type="entry name" value="Methylthiotransferase"/>
</dbReference>
<dbReference type="RefSeq" id="WP_210511343.1">
    <property type="nucleotide sequence ID" value="NZ_JAFIDN010000004.1"/>
</dbReference>
<dbReference type="InterPro" id="IPR007197">
    <property type="entry name" value="rSAM"/>
</dbReference>
<dbReference type="PANTHER" id="PTHR43837:SF1">
    <property type="entry name" value="RIBOSOMAL PROTEIN US12 METHYLTHIOTRANSFERASE RIMO"/>
    <property type="match status" value="1"/>
</dbReference>
<dbReference type="InterPro" id="IPR005840">
    <property type="entry name" value="Ribosomal_uS12_MeSTrfase_RimO"/>
</dbReference>
<dbReference type="PROSITE" id="PS51918">
    <property type="entry name" value="RADICAL_SAM"/>
    <property type="match status" value="1"/>
</dbReference>
<dbReference type="PROSITE" id="PS51449">
    <property type="entry name" value="MTTASE_N"/>
    <property type="match status" value="1"/>
</dbReference>
<evidence type="ECO:0000256" key="6">
    <source>
        <dbReference type="ARBA" id="ARBA00022694"/>
    </source>
</evidence>
<dbReference type="SUPFAM" id="SSF102114">
    <property type="entry name" value="Radical SAM enzymes"/>
    <property type="match status" value="1"/>
</dbReference>
<dbReference type="InterPro" id="IPR038135">
    <property type="entry name" value="Methylthiotransferase_N_sf"/>
</dbReference>
<dbReference type="EMBL" id="JAFIDN010000004">
    <property type="protein sequence ID" value="MBP3192445.1"/>
    <property type="molecule type" value="Genomic_DNA"/>
</dbReference>
<dbReference type="GO" id="GO:0006400">
    <property type="term" value="P:tRNA modification"/>
    <property type="evidence" value="ECO:0007669"/>
    <property type="project" value="InterPro"/>
</dbReference>
<dbReference type="SFLD" id="SFLDG01061">
    <property type="entry name" value="methylthiotransferase"/>
    <property type="match status" value="1"/>
</dbReference>
<dbReference type="InterPro" id="IPR006467">
    <property type="entry name" value="MiaB-like_bact"/>
</dbReference>
<proteinExistence type="predicted"/>
<dbReference type="FunFam" id="3.40.50.12160:FF:000004">
    <property type="entry name" value="Threonylcarbamoyladenosine tRNA methylthiotransferase MtaB"/>
    <property type="match status" value="1"/>
</dbReference>
<name>A0A8J7RIK8_9BACT</name>
<comment type="cofactor">
    <cofactor evidence="1">
        <name>[4Fe-4S] cluster</name>
        <dbReference type="ChEBI" id="CHEBI:49883"/>
    </cofactor>
</comment>
<evidence type="ECO:0000256" key="1">
    <source>
        <dbReference type="ARBA" id="ARBA00001966"/>
    </source>
</evidence>
<dbReference type="CDD" id="cd01335">
    <property type="entry name" value="Radical_SAM"/>
    <property type="match status" value="1"/>
</dbReference>
<evidence type="ECO:0000256" key="5">
    <source>
        <dbReference type="ARBA" id="ARBA00022691"/>
    </source>
</evidence>
<evidence type="ECO:0000313" key="12">
    <source>
        <dbReference type="EMBL" id="MBP3192445.1"/>
    </source>
</evidence>
<keyword evidence="5" id="KW-0949">S-adenosyl-L-methionine</keyword>
<keyword evidence="6" id="KW-0819">tRNA processing</keyword>
<keyword evidence="9" id="KW-0411">Iron-sulfur</keyword>
<dbReference type="GO" id="GO:0005829">
    <property type="term" value="C:cytosol"/>
    <property type="evidence" value="ECO:0007669"/>
    <property type="project" value="TreeGrafter"/>
</dbReference>
<dbReference type="GO" id="GO:0046872">
    <property type="term" value="F:metal ion binding"/>
    <property type="evidence" value="ECO:0007669"/>
    <property type="project" value="UniProtKB-KW"/>
</dbReference>
<dbReference type="InterPro" id="IPR058240">
    <property type="entry name" value="rSAM_sf"/>
</dbReference>
<evidence type="ECO:0000313" key="13">
    <source>
        <dbReference type="Proteomes" id="UP000673975"/>
    </source>
</evidence>
<dbReference type="Gene3D" id="3.40.50.12160">
    <property type="entry name" value="Methylthiotransferase, N-terminal domain"/>
    <property type="match status" value="1"/>
</dbReference>
<sequence length="443" mass="49872">MSETTSHITSNRRTVAFQTLGCKLNFAETSALKQQFRGGRFEIRSFDDYADVYVINTCSVTQNANRDCRKTVRKAQKINPDAFIAVTGCYAQLEPEVIAAIDGVDLVLGANEKFDILELAGDFQKPDQTVIHHTDVNEAVDFHHAFSSSDRTRAFLKVQDGCDYKCSFCTIPLARGKSRSPEIGDIVENARQLISNGYREIVLTGVNVGDFGKQSGESLLDLLEILDSLKGLSRMRISSIEPNLLTEEIVDFAAASNTLQPHFHIPLQSGSDRLLRLMKRRYDTDLYRNRLEYIHSRLPDACIGVDVITGHPGETDEIFEESLSFIQSLNAGYLHVFTYSERPNTTALSLGDTVPVPVRKTRTHMLRRISEQKKFDFDSKFLGRERTVLFEDHQQDGLIQGWTDNYIRACVPYDDSLINQLVRVRLGERHPAGTVTASIPEMV</sequence>
<dbReference type="InterPro" id="IPR013848">
    <property type="entry name" value="Methylthiotransferase_N"/>
</dbReference>
<evidence type="ECO:0000256" key="7">
    <source>
        <dbReference type="ARBA" id="ARBA00022723"/>
    </source>
</evidence>
<keyword evidence="7" id="KW-0479">Metal-binding</keyword>
<dbReference type="SFLD" id="SFLDG01082">
    <property type="entry name" value="B12-binding_domain_containing"/>
    <property type="match status" value="1"/>
</dbReference>
<dbReference type="InterPro" id="IPR020612">
    <property type="entry name" value="Methylthiotransferase_CS"/>
</dbReference>
<gene>
    <name evidence="12" type="primary">mtaB</name>
    <name evidence="12" type="ORF">NATSA_07205</name>
</gene>
<evidence type="ECO:0000259" key="10">
    <source>
        <dbReference type="PROSITE" id="PS51449"/>
    </source>
</evidence>
<evidence type="ECO:0000259" key="11">
    <source>
        <dbReference type="PROSITE" id="PS51918"/>
    </source>
</evidence>
<dbReference type="NCBIfam" id="TIGR01579">
    <property type="entry name" value="MiaB-like-C"/>
    <property type="match status" value="1"/>
</dbReference>
<accession>A0A8J7RIK8</accession>
<dbReference type="GO" id="GO:0051539">
    <property type="term" value="F:4 iron, 4 sulfur cluster binding"/>
    <property type="evidence" value="ECO:0007669"/>
    <property type="project" value="UniProtKB-KW"/>
</dbReference>
<feature type="domain" description="MTTase N-terminal" evidence="10">
    <location>
        <begin position="13"/>
        <end position="125"/>
    </location>
</feature>
<dbReference type="InterPro" id="IPR023404">
    <property type="entry name" value="rSAM_horseshoe"/>
</dbReference>
<evidence type="ECO:0000256" key="4">
    <source>
        <dbReference type="ARBA" id="ARBA00022679"/>
    </source>
</evidence>
<evidence type="ECO:0000256" key="2">
    <source>
        <dbReference type="ARBA" id="ARBA00022485"/>
    </source>
</evidence>
<dbReference type="AlphaFoldDB" id="A0A8J7RIK8"/>
<keyword evidence="3" id="KW-0963">Cytoplasm</keyword>
<keyword evidence="4" id="KW-0808">Transferase</keyword>
<evidence type="ECO:0000256" key="3">
    <source>
        <dbReference type="ARBA" id="ARBA00022490"/>
    </source>
</evidence>
<protein>
    <submittedName>
        <fullName evidence="12">tRNA (N(6)-L-threonylcarbamoyladenosine(37)-C(2))-methylthiotransferase MtaB</fullName>
    </submittedName>
</protein>
<comment type="caution">
    <text evidence="12">The sequence shown here is derived from an EMBL/GenBank/DDBJ whole genome shotgun (WGS) entry which is preliminary data.</text>
</comment>
<reference evidence="12" key="1">
    <citation type="submission" date="2021-02" db="EMBL/GenBank/DDBJ databases">
        <title>Natronogracilivirga saccharolytica gen. nov. sp. nov. a new anaerobic, haloalkiliphilic carbohydrate-fermenting bacterium from soda lake and proposing of Cyclonatronumiaceae fam. nov. in the phylum Balneolaeota.</title>
        <authorList>
            <person name="Zhilina T.N."/>
            <person name="Sorokin D.Y."/>
            <person name="Zavarzina D.G."/>
            <person name="Toshchakov S.V."/>
            <person name="Kublanov I.V."/>
        </authorList>
    </citation>
    <scope>NUCLEOTIDE SEQUENCE</scope>
    <source>
        <strain evidence="12">Z-1702</strain>
    </source>
</reference>
<dbReference type="NCBIfam" id="TIGR00089">
    <property type="entry name" value="MiaB/RimO family radical SAM methylthiotransferase"/>
    <property type="match status" value="1"/>
</dbReference>
<dbReference type="InterPro" id="IPR006638">
    <property type="entry name" value="Elp3/MiaA/NifB-like_rSAM"/>
</dbReference>
<organism evidence="12 13">
    <name type="scientific">Natronogracilivirga saccharolytica</name>
    <dbReference type="NCBI Taxonomy" id="2812953"/>
    <lineage>
        <taxon>Bacteria</taxon>
        <taxon>Pseudomonadati</taxon>
        <taxon>Balneolota</taxon>
        <taxon>Balneolia</taxon>
        <taxon>Balneolales</taxon>
        <taxon>Cyclonatronaceae</taxon>
        <taxon>Natronogracilivirga</taxon>
    </lineage>
</organism>
<dbReference type="GO" id="GO:0035599">
    <property type="term" value="F:aspartic acid methylthiotransferase activity"/>
    <property type="evidence" value="ECO:0007669"/>
    <property type="project" value="TreeGrafter"/>
</dbReference>
<keyword evidence="13" id="KW-1185">Reference proteome</keyword>
<dbReference type="Pfam" id="PF04055">
    <property type="entry name" value="Radical_SAM"/>
    <property type="match status" value="1"/>
</dbReference>
<dbReference type="SFLD" id="SFLDS00029">
    <property type="entry name" value="Radical_SAM"/>
    <property type="match status" value="1"/>
</dbReference>
<dbReference type="SMART" id="SM00729">
    <property type="entry name" value="Elp3"/>
    <property type="match status" value="1"/>
</dbReference>